<reference evidence="2 3" key="1">
    <citation type="submission" date="2016-10" db="EMBL/GenBank/DDBJ databases">
        <title>The whole genome sequencing and assembly of B. asteroides DSM 20089 strain.</title>
        <authorList>
            <person name="Lee Y.-J."/>
            <person name="Park M.-K."/>
            <person name="Yi H."/>
            <person name="Bahn Y.-S."/>
            <person name="Kim J.F."/>
            <person name="Lee D.-W."/>
        </authorList>
    </citation>
    <scope>NUCLEOTIDE SEQUENCE [LARGE SCALE GENOMIC DNA]</scope>
    <source>
        <strain evidence="2 3">DSM 20089</strain>
    </source>
</reference>
<proteinExistence type="predicted"/>
<name>A0AAD0EW42_9BIFI</name>
<feature type="signal peptide" evidence="1">
    <location>
        <begin position="1"/>
        <end position="22"/>
    </location>
</feature>
<feature type="chain" id="PRO_5042078639" evidence="1">
    <location>
        <begin position="23"/>
        <end position="419"/>
    </location>
</feature>
<dbReference type="InterPro" id="IPR050490">
    <property type="entry name" value="Bact_solute-bd_prot1"/>
</dbReference>
<dbReference type="Proteomes" id="UP000224056">
    <property type="component" value="Chromosome"/>
</dbReference>
<sequence length="419" mass="46247">MPRIIRRFLAAGVAVVSIFALTACGGGSKGNSGADAKEITLTYSDDQNNAYKTMAQKYTKDTGVKVNIMEVPYADLGTKIANAAKADDLPDVARVPQINPVWSDQLEDLTNIADNHNAMKSLLRKSPDGKILTIASDLTAVGLFLNTTLFDKAGVSYPDPDGSWTWEEFIAALKKVQAATGAKYGLVMDASSHRERSFLYQFGSKGVRKHADGSWGLDDKAKTALEFLKSIDDDKIMPKSVWASNEDPSALFKSGQVAAYYSGNWQIADFNTSITSFTWKSVIMPASPTKATNVGTNYMVALSPAGKKFLDWFYSKKNYTAFCEQGNYLPALNDITPKYANHNEDMELYQKIIRESDQDVLSRQVMTQLELALKGAVLPSQDPMKDETIKYLSDEQDVDTTVANMNRLFTKSYTVDNKQ</sequence>
<dbReference type="EMBL" id="CP017696">
    <property type="protein sequence ID" value="ATO42098.1"/>
    <property type="molecule type" value="Genomic_DNA"/>
</dbReference>
<dbReference type="PANTHER" id="PTHR43649:SF12">
    <property type="entry name" value="DIACETYLCHITOBIOSE BINDING PROTEIN DASA"/>
    <property type="match status" value="1"/>
</dbReference>
<dbReference type="RefSeq" id="WP_015021135.1">
    <property type="nucleotide sequence ID" value="NZ_CP017696.1"/>
</dbReference>
<dbReference type="GeneID" id="93051372"/>
<dbReference type="PROSITE" id="PS51257">
    <property type="entry name" value="PROKAR_LIPOPROTEIN"/>
    <property type="match status" value="1"/>
</dbReference>
<dbReference type="Gene3D" id="3.40.190.10">
    <property type="entry name" value="Periplasmic binding protein-like II"/>
    <property type="match status" value="1"/>
</dbReference>
<dbReference type="AlphaFoldDB" id="A0AAD0EW42"/>
<protein>
    <submittedName>
        <fullName evidence="2">ABC transporter substrate-binding protein</fullName>
    </submittedName>
</protein>
<gene>
    <name evidence="2" type="ORF">BA20089_08275</name>
</gene>
<dbReference type="InterPro" id="IPR006059">
    <property type="entry name" value="SBP"/>
</dbReference>
<accession>A0AAD0EW42</accession>
<dbReference type="PANTHER" id="PTHR43649">
    <property type="entry name" value="ARABINOSE-BINDING PROTEIN-RELATED"/>
    <property type="match status" value="1"/>
</dbReference>
<evidence type="ECO:0000256" key="1">
    <source>
        <dbReference type="SAM" id="SignalP"/>
    </source>
</evidence>
<dbReference type="Pfam" id="PF13416">
    <property type="entry name" value="SBP_bac_8"/>
    <property type="match status" value="1"/>
</dbReference>
<evidence type="ECO:0000313" key="3">
    <source>
        <dbReference type="Proteomes" id="UP000224056"/>
    </source>
</evidence>
<evidence type="ECO:0000313" key="2">
    <source>
        <dbReference type="EMBL" id="ATO42098.1"/>
    </source>
</evidence>
<keyword evidence="1" id="KW-0732">Signal</keyword>
<organism evidence="2 3">
    <name type="scientific">Bifidobacterium asteroides DSM 20089</name>
    <dbReference type="NCBI Taxonomy" id="1437594"/>
    <lineage>
        <taxon>Bacteria</taxon>
        <taxon>Bacillati</taxon>
        <taxon>Actinomycetota</taxon>
        <taxon>Actinomycetes</taxon>
        <taxon>Bifidobacteriales</taxon>
        <taxon>Bifidobacteriaceae</taxon>
        <taxon>Bifidobacterium</taxon>
    </lineage>
</organism>
<dbReference type="SUPFAM" id="SSF53850">
    <property type="entry name" value="Periplasmic binding protein-like II"/>
    <property type="match status" value="1"/>
</dbReference>